<evidence type="ECO:0000313" key="10">
    <source>
        <dbReference type="EMBL" id="SDK84771.1"/>
    </source>
</evidence>
<accession>A0A1G9F8R1</accession>
<feature type="transmembrane region" description="Helical" evidence="8">
    <location>
        <begin position="222"/>
        <end position="240"/>
    </location>
</feature>
<evidence type="ECO:0000256" key="5">
    <source>
        <dbReference type="ARBA" id="ARBA00022692"/>
    </source>
</evidence>
<dbReference type="RefSeq" id="WP_346222438.1">
    <property type="nucleotide sequence ID" value="NZ_PVND01000001.1"/>
</dbReference>
<feature type="transmembrane region" description="Helical" evidence="8">
    <location>
        <begin position="41"/>
        <end position="62"/>
    </location>
</feature>
<evidence type="ECO:0000256" key="4">
    <source>
        <dbReference type="ARBA" id="ARBA00022475"/>
    </source>
</evidence>
<feature type="domain" description="EamA" evidence="9">
    <location>
        <begin position="10"/>
        <end position="145"/>
    </location>
</feature>
<dbReference type="InterPro" id="IPR000620">
    <property type="entry name" value="EamA_dom"/>
</dbReference>
<evidence type="ECO:0000256" key="7">
    <source>
        <dbReference type="ARBA" id="ARBA00023136"/>
    </source>
</evidence>
<feature type="transmembrane region" description="Helical" evidence="8">
    <location>
        <begin position="12"/>
        <end position="29"/>
    </location>
</feature>
<dbReference type="AlphaFoldDB" id="A0A1G9F8R1"/>
<comment type="subcellular location">
    <subcellularLocation>
        <location evidence="1">Cell membrane</location>
        <topology evidence="1">Multi-pass membrane protein</topology>
    </subcellularLocation>
</comment>
<protein>
    <submittedName>
        <fullName evidence="10">Chloramphenicol-sensitive protein RarD</fullName>
    </submittedName>
</protein>
<dbReference type="InterPro" id="IPR037185">
    <property type="entry name" value="EmrE-like"/>
</dbReference>
<proteinExistence type="inferred from homology"/>
<dbReference type="GO" id="GO:0005886">
    <property type="term" value="C:plasma membrane"/>
    <property type="evidence" value="ECO:0007669"/>
    <property type="project" value="UniProtKB-SubCell"/>
</dbReference>
<dbReference type="Pfam" id="PF00892">
    <property type="entry name" value="EamA"/>
    <property type="match status" value="1"/>
</dbReference>
<evidence type="ECO:0000259" key="9">
    <source>
        <dbReference type="Pfam" id="PF00892"/>
    </source>
</evidence>
<organism evidence="10 11">
    <name type="scientific">Meinhardsimonia xiamenensis</name>
    <dbReference type="NCBI Taxonomy" id="990712"/>
    <lineage>
        <taxon>Bacteria</taxon>
        <taxon>Pseudomonadati</taxon>
        <taxon>Pseudomonadota</taxon>
        <taxon>Alphaproteobacteria</taxon>
        <taxon>Rhodobacterales</taxon>
        <taxon>Paracoccaceae</taxon>
        <taxon>Meinhardsimonia</taxon>
    </lineage>
</organism>
<evidence type="ECO:0000313" key="11">
    <source>
        <dbReference type="Proteomes" id="UP000199328"/>
    </source>
</evidence>
<evidence type="ECO:0000256" key="2">
    <source>
        <dbReference type="ARBA" id="ARBA00007362"/>
    </source>
</evidence>
<gene>
    <name evidence="10" type="ORF">SAMN05216257_10588</name>
</gene>
<keyword evidence="5 8" id="KW-0812">Transmembrane</keyword>
<feature type="transmembrane region" description="Helical" evidence="8">
    <location>
        <begin position="105"/>
        <end position="122"/>
    </location>
</feature>
<dbReference type="InterPro" id="IPR004626">
    <property type="entry name" value="RarD"/>
</dbReference>
<dbReference type="Proteomes" id="UP000199328">
    <property type="component" value="Unassembled WGS sequence"/>
</dbReference>
<evidence type="ECO:0000256" key="6">
    <source>
        <dbReference type="ARBA" id="ARBA00022989"/>
    </source>
</evidence>
<comment type="similarity">
    <text evidence="2">Belongs to the EamA transporter family.</text>
</comment>
<name>A0A1G9F8R1_9RHOB</name>
<feature type="transmembrane region" description="Helical" evidence="8">
    <location>
        <begin position="180"/>
        <end position="202"/>
    </location>
</feature>
<feature type="transmembrane region" description="Helical" evidence="8">
    <location>
        <begin position="74"/>
        <end position="93"/>
    </location>
</feature>
<reference evidence="11" key="1">
    <citation type="submission" date="2016-10" db="EMBL/GenBank/DDBJ databases">
        <authorList>
            <person name="Varghese N."/>
            <person name="Submissions S."/>
        </authorList>
    </citation>
    <scope>NUCLEOTIDE SEQUENCE [LARGE SCALE GENOMIC DNA]</scope>
    <source>
        <strain evidence="11">CGMCC 1.10789</strain>
    </source>
</reference>
<feature type="transmembrane region" description="Helical" evidence="8">
    <location>
        <begin position="275"/>
        <end position="293"/>
    </location>
</feature>
<keyword evidence="11" id="KW-1185">Reference proteome</keyword>
<keyword evidence="3" id="KW-0813">Transport</keyword>
<evidence type="ECO:0000256" key="3">
    <source>
        <dbReference type="ARBA" id="ARBA00022448"/>
    </source>
</evidence>
<sequence length="317" mass="33373">MERAVNEAQKGILAVVGAGSIWGLSPLYYKLLAHVPPLEVLSHRTLWSLVFFGGVLALQGRLRLVPALILSRDIVKLVPAAAMISLNWFLFIHAVQTGRGVEASLGYYILPLVVVLLGMVVVGERLRRAQGVAVALAALAVTVLSIGLGAAPVVPLALAFSFGFYALIKRGMAAGPTASVTAEVALLAPLAALWLWGVHAQGWNGIVGRNLATFGASLPDSLLLMFSGPITALPLILFSYGARHASMATVGLVQYLNPTLQFLCATLVFGEVVTFWHAMALPLIWAALAIYSIDSLRQGRAARSSASSATAEGATPT</sequence>
<evidence type="ECO:0000256" key="1">
    <source>
        <dbReference type="ARBA" id="ARBA00004651"/>
    </source>
</evidence>
<keyword evidence="4" id="KW-1003">Cell membrane</keyword>
<evidence type="ECO:0000256" key="8">
    <source>
        <dbReference type="SAM" id="Phobius"/>
    </source>
</evidence>
<keyword evidence="6 8" id="KW-1133">Transmembrane helix</keyword>
<dbReference type="NCBIfam" id="TIGR00688">
    <property type="entry name" value="rarD"/>
    <property type="match status" value="1"/>
</dbReference>
<dbReference type="EMBL" id="FNFV01000005">
    <property type="protein sequence ID" value="SDK84771.1"/>
    <property type="molecule type" value="Genomic_DNA"/>
</dbReference>
<keyword evidence="7 8" id="KW-0472">Membrane</keyword>
<dbReference type="SUPFAM" id="SSF103481">
    <property type="entry name" value="Multidrug resistance efflux transporter EmrE"/>
    <property type="match status" value="2"/>
</dbReference>